<dbReference type="PANTHER" id="PTHR38011:SF11">
    <property type="entry name" value="2,5-DIAMINO-6-RIBOSYLAMINO-4(3H)-PYRIMIDINONE 5'-PHOSPHATE REDUCTASE"/>
    <property type="match status" value="1"/>
</dbReference>
<dbReference type="SUPFAM" id="SSF53597">
    <property type="entry name" value="Dihydrofolate reductase-like"/>
    <property type="match status" value="1"/>
</dbReference>
<proteinExistence type="predicted"/>
<evidence type="ECO:0000259" key="1">
    <source>
        <dbReference type="Pfam" id="PF01872"/>
    </source>
</evidence>
<dbReference type="GO" id="GO:0009231">
    <property type="term" value="P:riboflavin biosynthetic process"/>
    <property type="evidence" value="ECO:0007669"/>
    <property type="project" value="InterPro"/>
</dbReference>
<dbReference type="AlphaFoldDB" id="A0A919YDE7"/>
<dbReference type="Gene3D" id="3.40.430.10">
    <property type="entry name" value="Dihydrofolate Reductase, subunit A"/>
    <property type="match status" value="1"/>
</dbReference>
<evidence type="ECO:0000313" key="2">
    <source>
        <dbReference type="EMBL" id="GIO47030.1"/>
    </source>
</evidence>
<protein>
    <submittedName>
        <fullName evidence="2">Pyrimidine reductase</fullName>
    </submittedName>
</protein>
<keyword evidence="3" id="KW-1185">Reference proteome</keyword>
<gene>
    <name evidence="2" type="ORF">J34TS1_17950</name>
</gene>
<dbReference type="PANTHER" id="PTHR38011">
    <property type="entry name" value="DIHYDROFOLATE REDUCTASE FAMILY PROTEIN (AFU_ORTHOLOGUE AFUA_8G06820)"/>
    <property type="match status" value="1"/>
</dbReference>
<name>A0A919YDE7_9BACL</name>
<dbReference type="RefSeq" id="WP_212977963.1">
    <property type="nucleotide sequence ID" value="NZ_AP025343.1"/>
</dbReference>
<dbReference type="InterPro" id="IPR024072">
    <property type="entry name" value="DHFR-like_dom_sf"/>
</dbReference>
<dbReference type="Proteomes" id="UP000682811">
    <property type="component" value="Unassembled WGS sequence"/>
</dbReference>
<organism evidence="2 3">
    <name type="scientific">Paenibacillus azoreducens</name>
    <dbReference type="NCBI Taxonomy" id="116718"/>
    <lineage>
        <taxon>Bacteria</taxon>
        <taxon>Bacillati</taxon>
        <taxon>Bacillota</taxon>
        <taxon>Bacilli</taxon>
        <taxon>Bacillales</taxon>
        <taxon>Paenibacillaceae</taxon>
        <taxon>Paenibacillus</taxon>
    </lineage>
</organism>
<accession>A0A919YDE7</accession>
<comment type="caution">
    <text evidence="2">The sequence shown here is derived from an EMBL/GenBank/DDBJ whole genome shotgun (WGS) entry which is preliminary data.</text>
</comment>
<dbReference type="EMBL" id="BORT01000006">
    <property type="protein sequence ID" value="GIO47030.1"/>
    <property type="molecule type" value="Genomic_DNA"/>
</dbReference>
<sequence length="188" mass="21607">MRKIIASEFVSLDGVMEEPNWTFQFNTDEQNQFKYEELKACDTLLVGRVTYEGFAAAWPKVKDTVAKGVVIPDDFADRMNNYPKFVVSTTLQEVSWNNSQLIKGDLVEEVTKLKQMPGRDILVAGSCQLVNTLMQHDLIDEYRIMVFPIVVGEGKRLFNDHNDRKILQHVETKTFRSGVTVLTYKPQR</sequence>
<evidence type="ECO:0000313" key="3">
    <source>
        <dbReference type="Proteomes" id="UP000682811"/>
    </source>
</evidence>
<dbReference type="Pfam" id="PF01872">
    <property type="entry name" value="RibD_C"/>
    <property type="match status" value="1"/>
</dbReference>
<reference evidence="2 3" key="1">
    <citation type="submission" date="2021-03" db="EMBL/GenBank/DDBJ databases">
        <title>Antimicrobial resistance genes in bacteria isolated from Japanese honey, and their potential for conferring macrolide and lincosamide resistance in the American foulbrood pathogen Paenibacillus larvae.</title>
        <authorList>
            <person name="Okamoto M."/>
            <person name="Kumagai M."/>
            <person name="Kanamori H."/>
            <person name="Takamatsu D."/>
        </authorList>
    </citation>
    <scope>NUCLEOTIDE SEQUENCE [LARGE SCALE GENOMIC DNA]</scope>
    <source>
        <strain evidence="2 3">J34TS1</strain>
    </source>
</reference>
<dbReference type="GO" id="GO:0008703">
    <property type="term" value="F:5-amino-6-(5-phosphoribosylamino)uracil reductase activity"/>
    <property type="evidence" value="ECO:0007669"/>
    <property type="project" value="InterPro"/>
</dbReference>
<dbReference type="InterPro" id="IPR050765">
    <property type="entry name" value="Riboflavin_Biosynth_HTPR"/>
</dbReference>
<feature type="domain" description="Bacterial bifunctional deaminase-reductase C-terminal" evidence="1">
    <location>
        <begin position="2"/>
        <end position="180"/>
    </location>
</feature>
<dbReference type="InterPro" id="IPR002734">
    <property type="entry name" value="RibDG_C"/>
</dbReference>